<accession>A0A5C5VAY7</accession>
<evidence type="ECO:0008006" key="4">
    <source>
        <dbReference type="Google" id="ProtNLM"/>
    </source>
</evidence>
<dbReference type="Proteomes" id="UP000316714">
    <property type="component" value="Unassembled WGS sequence"/>
</dbReference>
<evidence type="ECO:0000313" key="3">
    <source>
        <dbReference type="Proteomes" id="UP000316714"/>
    </source>
</evidence>
<organism evidence="2 3">
    <name type="scientific">Posidoniimonas corsicana</name>
    <dbReference type="NCBI Taxonomy" id="1938618"/>
    <lineage>
        <taxon>Bacteria</taxon>
        <taxon>Pseudomonadati</taxon>
        <taxon>Planctomycetota</taxon>
        <taxon>Planctomycetia</taxon>
        <taxon>Pirellulales</taxon>
        <taxon>Lacipirellulaceae</taxon>
        <taxon>Posidoniimonas</taxon>
    </lineage>
</organism>
<reference evidence="2 3" key="1">
    <citation type="submission" date="2019-02" db="EMBL/GenBank/DDBJ databases">
        <title>Deep-cultivation of Planctomycetes and their phenomic and genomic characterization uncovers novel biology.</title>
        <authorList>
            <person name="Wiegand S."/>
            <person name="Jogler M."/>
            <person name="Boedeker C."/>
            <person name="Pinto D."/>
            <person name="Vollmers J."/>
            <person name="Rivas-Marin E."/>
            <person name="Kohn T."/>
            <person name="Peeters S.H."/>
            <person name="Heuer A."/>
            <person name="Rast P."/>
            <person name="Oberbeckmann S."/>
            <person name="Bunk B."/>
            <person name="Jeske O."/>
            <person name="Meyerdierks A."/>
            <person name="Storesund J.E."/>
            <person name="Kallscheuer N."/>
            <person name="Luecker S."/>
            <person name="Lage O.M."/>
            <person name="Pohl T."/>
            <person name="Merkel B.J."/>
            <person name="Hornburger P."/>
            <person name="Mueller R.-W."/>
            <person name="Bruemmer F."/>
            <person name="Labrenz M."/>
            <person name="Spormann A.M."/>
            <person name="Op Den Camp H."/>
            <person name="Overmann J."/>
            <person name="Amann R."/>
            <person name="Jetten M.S.M."/>
            <person name="Mascher T."/>
            <person name="Medema M.H."/>
            <person name="Devos D.P."/>
            <person name="Kaster A.-K."/>
            <person name="Ovreas L."/>
            <person name="Rohde M."/>
            <person name="Galperin M.Y."/>
            <person name="Jogler C."/>
        </authorList>
    </citation>
    <scope>NUCLEOTIDE SEQUENCE [LARGE SCALE GENOMIC DNA]</scope>
    <source>
        <strain evidence="2 3">KOR34</strain>
    </source>
</reference>
<dbReference type="InterPro" id="IPR011474">
    <property type="entry name" value="DUF1580"/>
</dbReference>
<dbReference type="EMBL" id="SIHJ01000001">
    <property type="protein sequence ID" value="TWT35170.1"/>
    <property type="molecule type" value="Genomic_DNA"/>
</dbReference>
<dbReference type="OrthoDB" id="290434at2"/>
<keyword evidence="3" id="KW-1185">Reference proteome</keyword>
<dbReference type="AlphaFoldDB" id="A0A5C5VAY7"/>
<dbReference type="RefSeq" id="WP_146561139.1">
    <property type="nucleotide sequence ID" value="NZ_SIHJ01000001.1"/>
</dbReference>
<evidence type="ECO:0000313" key="2">
    <source>
        <dbReference type="EMBL" id="TWT35170.1"/>
    </source>
</evidence>
<name>A0A5C5VAY7_9BACT</name>
<evidence type="ECO:0000256" key="1">
    <source>
        <dbReference type="SAM" id="MobiDB-lite"/>
    </source>
</evidence>
<dbReference type="Pfam" id="PF07618">
    <property type="entry name" value="DUF1580"/>
    <property type="match status" value="1"/>
</dbReference>
<protein>
    <recommendedName>
        <fullName evidence="4">DUF1580 domain-containing protein</fullName>
    </recommendedName>
</protein>
<gene>
    <name evidence="2" type="ORF">KOR34_00580</name>
</gene>
<proteinExistence type="predicted"/>
<sequence length="95" mass="10868">MIDATTETLLTIRQARDVFPNSPSEATLWRWLLKGVRGHVLDSVRVGGRRFTSREACQRFIEATSAEPERPKPPTLHERRRSLQQAQATLDHYGV</sequence>
<comment type="caution">
    <text evidence="2">The sequence shown here is derived from an EMBL/GenBank/DDBJ whole genome shotgun (WGS) entry which is preliminary data.</text>
</comment>
<feature type="region of interest" description="Disordered" evidence="1">
    <location>
        <begin position="62"/>
        <end position="95"/>
    </location>
</feature>
<feature type="compositionally biased region" description="Basic and acidic residues" evidence="1">
    <location>
        <begin position="67"/>
        <end position="77"/>
    </location>
</feature>